<dbReference type="EMBL" id="JACMRX010000001">
    <property type="protein sequence ID" value="KAF7998191.1"/>
    <property type="molecule type" value="Genomic_DNA"/>
</dbReference>
<proteinExistence type="predicted"/>
<keyword evidence="1" id="KW-0732">Signal</keyword>
<dbReference type="AlphaFoldDB" id="A0A834Y7Z9"/>
<reference evidence="2 3" key="1">
    <citation type="submission" date="2020-08" db="EMBL/GenBank/DDBJ databases">
        <title>Aphidius gifuensis genome sequencing and assembly.</title>
        <authorList>
            <person name="Du Z."/>
        </authorList>
    </citation>
    <scope>NUCLEOTIDE SEQUENCE [LARGE SCALE GENOMIC DNA]</scope>
    <source>
        <strain evidence="2">YNYX2018</strain>
        <tissue evidence="2">Adults</tissue>
    </source>
</reference>
<gene>
    <name evidence="2" type="ORF">HCN44_009589</name>
</gene>
<keyword evidence="3" id="KW-1185">Reference proteome</keyword>
<protein>
    <recommendedName>
        <fullName evidence="4">Odorant-binding protein</fullName>
    </recommendedName>
</protein>
<sequence>MEYFLLKLLLLLSISFVTGENNSLSNDYDTDEESITVHLKSYKEEVLQCTIQIETDETGFYDFHQLYDKNMPNLSSNAFKYIGKWTIIEKYSCDKSFWNIATFVYDLTRKGCYREYNIFFNPRTDVEVMSMTWTATKITRKALYDNKTLTVFVQSEVQPITMCENNSLSNDYDTDEETITVQLKSYEDEVLQCTIQIKTDETGFSDYHQLYDKNKANLSSTAFEYIGTNDNSCSFIIYHKRSIVKKYFDEINAFNRKWTIIEKYSCDKSIWNILTFVYDLKRQGCYREYNIFFNPTKDVEILAMTLSATKIIRKAPYDNETLTVFVQSEKQPISMCKLYIGFNYSPDSRSNDIIIYDKYKPFLPPAESGIEYIGLNDNSCSVRIHLAALNTTYKENNILNRKWAFVVMHDNNDDYQNKNSGYSFYMNSKKWWIDHHYSKVFLRNKLFMSTDVQHY</sequence>
<evidence type="ECO:0008006" key="4">
    <source>
        <dbReference type="Google" id="ProtNLM"/>
    </source>
</evidence>
<dbReference type="Proteomes" id="UP000639338">
    <property type="component" value="Unassembled WGS sequence"/>
</dbReference>
<comment type="caution">
    <text evidence="2">The sequence shown here is derived from an EMBL/GenBank/DDBJ whole genome shotgun (WGS) entry which is preliminary data.</text>
</comment>
<name>A0A834Y7Z9_APHGI</name>
<evidence type="ECO:0000313" key="2">
    <source>
        <dbReference type="EMBL" id="KAF7998191.1"/>
    </source>
</evidence>
<evidence type="ECO:0000256" key="1">
    <source>
        <dbReference type="SAM" id="SignalP"/>
    </source>
</evidence>
<feature type="signal peptide" evidence="1">
    <location>
        <begin position="1"/>
        <end position="19"/>
    </location>
</feature>
<feature type="chain" id="PRO_5032820560" description="Odorant-binding protein" evidence="1">
    <location>
        <begin position="20"/>
        <end position="455"/>
    </location>
</feature>
<evidence type="ECO:0000313" key="3">
    <source>
        <dbReference type="Proteomes" id="UP000639338"/>
    </source>
</evidence>
<organism evidence="2 3">
    <name type="scientific">Aphidius gifuensis</name>
    <name type="common">Parasitoid wasp</name>
    <dbReference type="NCBI Taxonomy" id="684658"/>
    <lineage>
        <taxon>Eukaryota</taxon>
        <taxon>Metazoa</taxon>
        <taxon>Ecdysozoa</taxon>
        <taxon>Arthropoda</taxon>
        <taxon>Hexapoda</taxon>
        <taxon>Insecta</taxon>
        <taxon>Pterygota</taxon>
        <taxon>Neoptera</taxon>
        <taxon>Endopterygota</taxon>
        <taxon>Hymenoptera</taxon>
        <taxon>Apocrita</taxon>
        <taxon>Ichneumonoidea</taxon>
        <taxon>Braconidae</taxon>
        <taxon>Aphidiinae</taxon>
        <taxon>Aphidius</taxon>
    </lineage>
</organism>
<accession>A0A834Y7Z9</accession>